<keyword evidence="3" id="KW-1185">Reference proteome</keyword>
<reference evidence="2" key="2">
    <citation type="submission" date="2021-01" db="EMBL/GenBank/DDBJ databases">
        <authorList>
            <person name="Schikora-Tamarit M.A."/>
        </authorList>
    </citation>
    <scope>NUCLEOTIDE SEQUENCE</scope>
    <source>
        <strain evidence="2">CBS6341</strain>
    </source>
</reference>
<dbReference type="GO" id="GO:0006897">
    <property type="term" value="P:endocytosis"/>
    <property type="evidence" value="ECO:0007669"/>
    <property type="project" value="TreeGrafter"/>
</dbReference>
<dbReference type="GO" id="GO:0030276">
    <property type="term" value="F:clathrin binding"/>
    <property type="evidence" value="ECO:0007669"/>
    <property type="project" value="TreeGrafter"/>
</dbReference>
<proteinExistence type="predicted"/>
<dbReference type="Gene3D" id="1.25.40.90">
    <property type="match status" value="1"/>
</dbReference>
<evidence type="ECO:0000313" key="3">
    <source>
        <dbReference type="Proteomes" id="UP000769528"/>
    </source>
</evidence>
<dbReference type="PANTHER" id="PTHR12276:SF119">
    <property type="entry name" value="EPSIN-4"/>
    <property type="match status" value="1"/>
</dbReference>
<gene>
    <name evidence="2" type="ORF">WICMUC_003258</name>
</gene>
<accession>A0A9P8TDL5</accession>
<dbReference type="OrthoDB" id="4033880at2759"/>
<protein>
    <recommendedName>
        <fullName evidence="1">ENTH domain-containing protein</fullName>
    </recommendedName>
</protein>
<dbReference type="SMART" id="SM00273">
    <property type="entry name" value="ENTH"/>
    <property type="match status" value="1"/>
</dbReference>
<dbReference type="SUPFAM" id="SSF48464">
    <property type="entry name" value="ENTH/VHS domain"/>
    <property type="match status" value="1"/>
</dbReference>
<dbReference type="Pfam" id="PF01417">
    <property type="entry name" value="ENTH"/>
    <property type="match status" value="1"/>
</dbReference>
<dbReference type="GO" id="GO:0005886">
    <property type="term" value="C:plasma membrane"/>
    <property type="evidence" value="ECO:0007669"/>
    <property type="project" value="TreeGrafter"/>
</dbReference>
<dbReference type="PANTHER" id="PTHR12276">
    <property type="entry name" value="EPSIN/ENT-RELATED"/>
    <property type="match status" value="1"/>
</dbReference>
<evidence type="ECO:0000313" key="2">
    <source>
        <dbReference type="EMBL" id="KAH3674421.1"/>
    </source>
</evidence>
<feature type="domain" description="ENTH" evidence="1">
    <location>
        <begin position="9"/>
        <end position="139"/>
    </location>
</feature>
<dbReference type="GO" id="GO:0005543">
    <property type="term" value="F:phospholipid binding"/>
    <property type="evidence" value="ECO:0007669"/>
    <property type="project" value="TreeGrafter"/>
</dbReference>
<reference evidence="2" key="1">
    <citation type="journal article" date="2021" name="Open Biol.">
        <title>Shared evolutionary footprints suggest mitochondrial oxidative damage underlies multiple complex I losses in fungi.</title>
        <authorList>
            <person name="Schikora-Tamarit M.A."/>
            <person name="Marcet-Houben M."/>
            <person name="Nosek J."/>
            <person name="Gabaldon T."/>
        </authorList>
    </citation>
    <scope>NUCLEOTIDE SEQUENCE</scope>
    <source>
        <strain evidence="2">CBS6341</strain>
    </source>
</reference>
<dbReference type="GO" id="GO:0005768">
    <property type="term" value="C:endosome"/>
    <property type="evidence" value="ECO:0007669"/>
    <property type="project" value="TreeGrafter"/>
</dbReference>
<dbReference type="InterPro" id="IPR008942">
    <property type="entry name" value="ENTH_VHS"/>
</dbReference>
<comment type="caution">
    <text evidence="2">The sequence shown here is derived from an EMBL/GenBank/DDBJ whole genome shotgun (WGS) entry which is preliminary data.</text>
</comment>
<dbReference type="EMBL" id="JAEUBF010000853">
    <property type="protein sequence ID" value="KAH3674421.1"/>
    <property type="molecule type" value="Genomic_DNA"/>
</dbReference>
<organism evidence="2 3">
    <name type="scientific">Wickerhamomyces mucosus</name>
    <dbReference type="NCBI Taxonomy" id="1378264"/>
    <lineage>
        <taxon>Eukaryota</taxon>
        <taxon>Fungi</taxon>
        <taxon>Dikarya</taxon>
        <taxon>Ascomycota</taxon>
        <taxon>Saccharomycotina</taxon>
        <taxon>Saccharomycetes</taxon>
        <taxon>Phaffomycetales</taxon>
        <taxon>Wickerhamomycetaceae</taxon>
        <taxon>Wickerhamomyces</taxon>
    </lineage>
</organism>
<dbReference type="GO" id="GO:0007015">
    <property type="term" value="P:actin filament organization"/>
    <property type="evidence" value="ECO:0007669"/>
    <property type="project" value="TreeGrafter"/>
</dbReference>
<evidence type="ECO:0000259" key="1">
    <source>
        <dbReference type="PROSITE" id="PS50942"/>
    </source>
</evidence>
<dbReference type="AlphaFoldDB" id="A0A9P8TDL5"/>
<dbReference type="GO" id="GO:0030125">
    <property type="term" value="C:clathrin vesicle coat"/>
    <property type="evidence" value="ECO:0007669"/>
    <property type="project" value="TreeGrafter"/>
</dbReference>
<sequence length="225" mass="25949">MSRRLVRSIRNISSTPIEIKIKSATSNDSFGPTATELNDIAILTSSPESLRQIIQVLTKRLNDSSRNWRHVLKSLTVIQFCMLAGSLDFVLWIRSNSYLVKTLKEFQLKGNEELAQQIRLKASNISQLIKDKELLEKKRSNFHIFRSKMSQPATNQRSSLDISRDTENLRSTQQIPINIPLRNTQSLDIKRETSNWNDDNNSNPSKRFWQTQDDVSKFLANISEE</sequence>
<dbReference type="PROSITE" id="PS50942">
    <property type="entry name" value="ENTH"/>
    <property type="match status" value="1"/>
</dbReference>
<dbReference type="Proteomes" id="UP000769528">
    <property type="component" value="Unassembled WGS sequence"/>
</dbReference>
<dbReference type="InterPro" id="IPR013809">
    <property type="entry name" value="ENTH"/>
</dbReference>
<name>A0A9P8TDL5_9ASCO</name>